<dbReference type="GO" id="GO:0016209">
    <property type="term" value="F:antioxidant activity"/>
    <property type="evidence" value="ECO:0007669"/>
    <property type="project" value="InterPro"/>
</dbReference>
<evidence type="ECO:0000256" key="2">
    <source>
        <dbReference type="SAM" id="MobiDB-lite"/>
    </source>
</evidence>
<dbReference type="PANTHER" id="PTHR34978">
    <property type="entry name" value="POSSIBLE SENSOR-TRANSDUCER PROTEIN BLAR"/>
    <property type="match status" value="1"/>
</dbReference>
<keyword evidence="3" id="KW-1133">Transmembrane helix</keyword>
<gene>
    <name evidence="5" type="ORF">FYK55_14340</name>
</gene>
<dbReference type="EMBL" id="VWOX01000007">
    <property type="protein sequence ID" value="KAA5542705.1"/>
    <property type="molecule type" value="Genomic_DNA"/>
</dbReference>
<dbReference type="Proteomes" id="UP000324479">
    <property type="component" value="Unassembled WGS sequence"/>
</dbReference>
<keyword evidence="1" id="KW-0676">Redox-active center</keyword>
<dbReference type="Gene3D" id="2.60.40.1120">
    <property type="entry name" value="Carboxypeptidase-like, regulatory domain"/>
    <property type="match status" value="1"/>
</dbReference>
<dbReference type="SUPFAM" id="SSF63829">
    <property type="entry name" value="Calcium-dependent phosphotriesterase"/>
    <property type="match status" value="1"/>
</dbReference>
<dbReference type="PANTHER" id="PTHR34978:SF3">
    <property type="entry name" value="SLR0241 PROTEIN"/>
    <property type="match status" value="1"/>
</dbReference>
<feature type="transmembrane region" description="Helical" evidence="3">
    <location>
        <begin position="343"/>
        <end position="364"/>
    </location>
</feature>
<dbReference type="GO" id="GO:0016491">
    <property type="term" value="F:oxidoreductase activity"/>
    <property type="evidence" value="ECO:0007669"/>
    <property type="project" value="InterPro"/>
</dbReference>
<name>A0A5M6DC28_9BACT</name>
<dbReference type="PROSITE" id="PS00194">
    <property type="entry name" value="THIOREDOXIN_1"/>
    <property type="match status" value="1"/>
</dbReference>
<dbReference type="Pfam" id="PF00578">
    <property type="entry name" value="AhpC-TSA"/>
    <property type="match status" value="1"/>
</dbReference>
<feature type="domain" description="Thioredoxin" evidence="4">
    <location>
        <begin position="1123"/>
        <end position="1265"/>
    </location>
</feature>
<evidence type="ECO:0000256" key="3">
    <source>
        <dbReference type="SAM" id="Phobius"/>
    </source>
</evidence>
<dbReference type="InterPro" id="IPR008969">
    <property type="entry name" value="CarboxyPept-like_regulatory"/>
</dbReference>
<sequence length="1615" mass="176851">MNTVDLALWLAKMTLLMSVVWAVYFRFRGRNPRWQQGSFRIGACGIVLLTGLSFLPPLFQWSVVEVASAPAEVVAVKPPVASPALSSVPEEGAANAPVRRSVELQPPPDHRPPVATVGGSSVEESLAPTPREIPATAPITRPWNWRALLLSVWAIGVLWPLCRWSIGVRGVRRLLMQSRAADATIEDRMRRLAGQLGVEVPRVVVSDQIDTPSVVGIWRSTIILPDSIAPDDLDSALAHELCHVAGNDLRWDALLRCLSALLWPHPLVWKVVACHRAASERVCDLVAADMICDRKRYADSLARIAAGLGARPGFGMAMARSPQIIDRLRTLASRITARPLGRIGRFAAAGTMALVVAGGVTTIVHVRQVMAEQPGDQPRTLKFVVLDAANGEPLADAQVAFRYHDTQYTRQTVHTDKAGVAEFIYPESEKPAFLRIKVNRSGYVPYYASFDRQLPRLLPTTKTIRMSAGKVIGGIITDTSGAPIENADVTIYVPSIDPPKQNHVYDLLDAQTGPDGRWTLDAAPSPPEGLQLRVEHGRYQNNYFDVQDSTDATYALERGWSIAGTVTNESGDPVSGVKVVPGTDRFGSSLPDATTDDAGKFELFGLKKGETTLTATADGFAPQMTQVVPDGSETVEANFVLKPGNTIQFRFVDPEGHAIQGAWITADTWRGFRTVDWRGKSNGEGMVTWTGAPSDTVIYDSGHSGYRSRRDLGRIAQDEPHVITLSPEFVVTGDVVDADTGQPIEEFKAQFGWQQDGGEVYWTDQDAIQGRDGEFRLTYDEGQDELFLRVTATGYKPWISGAFDTTASPSPLKISMQPGAGPRGIVLTPDGERASGAVVALGVEGNTFQFRRGYRPYNPVQQKTTDAEGRFELDAVEEGIAGIVAIIHDSGYAEVTLEELAKSTEIQIDRWASLEFEVIEEGRPVAGRQVQFRPRDDRTRVVDIFSYSIDAETDEDGRATLDRVIPTDGSVSMALVQEYHRGATYYSHASQPIQLGPGQKQTIRFGGSGRTVVGRVDLPGEPPAKHRWEMNEAGSIETTKFKWDHPEHRTYRFLVDDEGRFRIPDVPTGAYKFSLDLTAQPSPDVCGTGRRIGGVPGFEFEVTAGDSNPVDLGELTGEWDKLKGVGDPAVNFVAKTDNGKVTLDQFSGKVVLLDFWATWCAPCLADMPRLLQLHRKFGQQPNFELLAVSLDQDFQKALRMADDQSWPWVVAEGGRNFQAMIPRAYDVESLPVKFLIGRDGTILYRGNDLAKIESMITDELAEPTPAPTVSLKMQASPVADDFQSDGRHALVALALSEAYISDRAGEVEQPKHGLFFYDSAGKLIRSLPTIAPSGWLKRPDRITVDRQRGRLYALTGNTLHACADDGRLLYQLAVPSAQAVSVQPETGDLWVLRTSYLNAGTILVLSSDGDEIDRHPVPGFSLRHSAVDNGFWMIGKSAKLVSPSGDVVVQHSLPDDAYTFAALAIDPAGGCWALEDSHPDVPASREQLWHISKRGMRRVGEFGVVDHNTYAGLHLSSLAVVGDQVWVSVIERQEDYVIGPNSEIRRYAKSGELLGTIDELATEMHGSGDGTVWATTNTHLIEFDADGNELRRQSRPSNLVDGVHQSSWLMTFGND</sequence>
<keyword evidence="6" id="KW-1185">Reference proteome</keyword>
<dbReference type="InterPro" id="IPR017937">
    <property type="entry name" value="Thioredoxin_CS"/>
</dbReference>
<dbReference type="InterPro" id="IPR013766">
    <property type="entry name" value="Thioredoxin_domain"/>
</dbReference>
<organism evidence="5 6">
    <name type="scientific">Roseiconus nitratireducens</name>
    <dbReference type="NCBI Taxonomy" id="2605748"/>
    <lineage>
        <taxon>Bacteria</taxon>
        <taxon>Pseudomonadati</taxon>
        <taxon>Planctomycetota</taxon>
        <taxon>Planctomycetia</taxon>
        <taxon>Pirellulales</taxon>
        <taxon>Pirellulaceae</taxon>
        <taxon>Roseiconus</taxon>
    </lineage>
</organism>
<dbReference type="CDD" id="cd07341">
    <property type="entry name" value="M56_BlaR1_MecR1_like"/>
    <property type="match status" value="1"/>
</dbReference>
<dbReference type="Gene3D" id="3.40.30.10">
    <property type="entry name" value="Glutaredoxin"/>
    <property type="match status" value="1"/>
</dbReference>
<feature type="transmembrane region" description="Helical" evidence="3">
    <location>
        <begin position="6"/>
        <end position="27"/>
    </location>
</feature>
<evidence type="ECO:0000256" key="1">
    <source>
        <dbReference type="ARBA" id="ARBA00023284"/>
    </source>
</evidence>
<evidence type="ECO:0000313" key="6">
    <source>
        <dbReference type="Proteomes" id="UP000324479"/>
    </source>
</evidence>
<dbReference type="RefSeq" id="WP_150077122.1">
    <property type="nucleotide sequence ID" value="NZ_VWOX01000007.1"/>
</dbReference>
<keyword evidence="3" id="KW-0812">Transmembrane</keyword>
<dbReference type="CDD" id="cd02966">
    <property type="entry name" value="TlpA_like_family"/>
    <property type="match status" value="1"/>
</dbReference>
<dbReference type="InterPro" id="IPR052173">
    <property type="entry name" value="Beta-lactam_resp_regulator"/>
</dbReference>
<accession>A0A5M6DC28</accession>
<dbReference type="SUPFAM" id="SSF52833">
    <property type="entry name" value="Thioredoxin-like"/>
    <property type="match status" value="1"/>
</dbReference>
<dbReference type="InterPro" id="IPR008756">
    <property type="entry name" value="Peptidase_M56"/>
</dbReference>
<reference evidence="5 6" key="1">
    <citation type="submission" date="2019-08" db="EMBL/GenBank/DDBJ databases">
        <authorList>
            <person name="Dhanesh K."/>
            <person name="Kumar G."/>
            <person name="Sasikala C."/>
            <person name="Venkata Ramana C."/>
        </authorList>
    </citation>
    <scope>NUCLEOTIDE SEQUENCE [LARGE SCALE GENOMIC DNA]</scope>
    <source>
        <strain evidence="5 6">JC645</strain>
    </source>
</reference>
<feature type="region of interest" description="Disordered" evidence="2">
    <location>
        <begin position="82"/>
        <end position="127"/>
    </location>
</feature>
<dbReference type="Pfam" id="PF05569">
    <property type="entry name" value="Peptidase_M56"/>
    <property type="match status" value="1"/>
</dbReference>
<feature type="transmembrane region" description="Helical" evidence="3">
    <location>
        <begin position="39"/>
        <end position="59"/>
    </location>
</feature>
<evidence type="ECO:0000313" key="5">
    <source>
        <dbReference type="EMBL" id="KAA5542705.1"/>
    </source>
</evidence>
<dbReference type="PROSITE" id="PS51352">
    <property type="entry name" value="THIOREDOXIN_2"/>
    <property type="match status" value="1"/>
</dbReference>
<dbReference type="InterPro" id="IPR036249">
    <property type="entry name" value="Thioredoxin-like_sf"/>
</dbReference>
<dbReference type="SUPFAM" id="SSF49464">
    <property type="entry name" value="Carboxypeptidase regulatory domain-like"/>
    <property type="match status" value="1"/>
</dbReference>
<feature type="transmembrane region" description="Helical" evidence="3">
    <location>
        <begin position="147"/>
        <end position="166"/>
    </location>
</feature>
<protein>
    <submittedName>
        <fullName evidence="5">Redoxin domain-containing protein</fullName>
    </submittedName>
</protein>
<evidence type="ECO:0000259" key="4">
    <source>
        <dbReference type="PROSITE" id="PS51352"/>
    </source>
</evidence>
<dbReference type="InterPro" id="IPR000866">
    <property type="entry name" value="AhpC/TSA"/>
</dbReference>
<dbReference type="Pfam" id="PF13620">
    <property type="entry name" value="CarboxypepD_reg"/>
    <property type="match status" value="1"/>
</dbReference>
<comment type="caution">
    <text evidence="5">The sequence shown here is derived from an EMBL/GenBank/DDBJ whole genome shotgun (WGS) entry which is preliminary data.</text>
</comment>
<proteinExistence type="predicted"/>
<keyword evidence="3" id="KW-0472">Membrane</keyword>